<protein>
    <submittedName>
        <fullName evidence="1">IS66 Orf2 like</fullName>
    </submittedName>
</protein>
<dbReference type="PANTHER" id="PTHR36455">
    <property type="match status" value="1"/>
</dbReference>
<dbReference type="AlphaFoldDB" id="Q21BL5"/>
<dbReference type="EMBL" id="CP000301">
    <property type="protein sequence ID" value="ABD86221.1"/>
    <property type="molecule type" value="Genomic_DNA"/>
</dbReference>
<organism evidence="1">
    <name type="scientific">Rhodopseudomonas palustris (strain BisB18)</name>
    <dbReference type="NCBI Taxonomy" id="316056"/>
    <lineage>
        <taxon>Bacteria</taxon>
        <taxon>Pseudomonadati</taxon>
        <taxon>Pseudomonadota</taxon>
        <taxon>Alphaproteobacteria</taxon>
        <taxon>Hyphomicrobiales</taxon>
        <taxon>Nitrobacteraceae</taxon>
        <taxon>Rhodopseudomonas</taxon>
    </lineage>
</organism>
<dbReference type="NCBIfam" id="NF033819">
    <property type="entry name" value="IS66_TnpB"/>
    <property type="match status" value="1"/>
</dbReference>
<dbReference type="eggNOG" id="COG3436">
    <property type="taxonomic scope" value="Bacteria"/>
</dbReference>
<gene>
    <name evidence="1" type="ordered locus">RPC_0649</name>
</gene>
<dbReference type="InterPro" id="IPR008878">
    <property type="entry name" value="Transposase_IS66_Orf2"/>
</dbReference>
<dbReference type="STRING" id="316056.RPC_0649"/>
<accession>Q21BL5</accession>
<dbReference type="HOGENOM" id="CLU_1925965_0_0_5"/>
<reference evidence="1" key="1">
    <citation type="submission" date="2006-03" db="EMBL/GenBank/DDBJ databases">
        <title>Complete sequence of Rhodopseudomonas palustris BisB18.</title>
        <authorList>
            <consortium name="US DOE Joint Genome Institute"/>
            <person name="Copeland A."/>
            <person name="Lucas S."/>
            <person name="Lapidus A."/>
            <person name="Barry K."/>
            <person name="Detter J.C."/>
            <person name="Glavina del Rio T."/>
            <person name="Hammon N."/>
            <person name="Israni S."/>
            <person name="Dalin E."/>
            <person name="Tice H."/>
            <person name="Pitluck S."/>
            <person name="Chain P."/>
            <person name="Malfatti S."/>
            <person name="Shin M."/>
            <person name="Vergez L."/>
            <person name="Schmutz J."/>
            <person name="Larimer F."/>
            <person name="Land M."/>
            <person name="Hauser L."/>
            <person name="Pelletier D.A."/>
            <person name="Kyrpides N."/>
            <person name="Anderson I."/>
            <person name="Oda Y."/>
            <person name="Harwood C.S."/>
            <person name="Richardson P."/>
        </authorList>
    </citation>
    <scope>NUCLEOTIDE SEQUENCE [LARGE SCALE GENOMIC DNA]</scope>
    <source>
        <strain evidence="1">BisB18</strain>
    </source>
</reference>
<name>Q21BL5_RHOPB</name>
<dbReference type="PANTHER" id="PTHR36455:SF1">
    <property type="entry name" value="BLR8292 PROTEIN"/>
    <property type="match status" value="1"/>
</dbReference>
<sequence length="131" mass="14261">MVATKPVDFRKGADGLAALVRESLAADPFSGAIYVFRAKRADRIKLVFWDGTGLCLFAKRLEDGIFRWPKSKRRDAFDRRAIVGAAGRAGLAACPCVARDGDAGAAGLILGLCGEVNQPRWNRRKVPENMI</sequence>
<proteinExistence type="predicted"/>
<dbReference type="Pfam" id="PF05717">
    <property type="entry name" value="TnpB_IS66"/>
    <property type="match status" value="1"/>
</dbReference>
<evidence type="ECO:0000313" key="1">
    <source>
        <dbReference type="EMBL" id="ABD86221.1"/>
    </source>
</evidence>
<dbReference type="KEGG" id="rpc:RPC_0649"/>